<gene>
    <name evidence="2 4" type="ORF">BDZ99DRAFT_479657</name>
</gene>
<dbReference type="RefSeq" id="XP_033573365.1">
    <property type="nucleotide sequence ID" value="XM_033722269.1"/>
</dbReference>
<reference evidence="4" key="2">
    <citation type="submission" date="2020-04" db="EMBL/GenBank/DDBJ databases">
        <authorList>
            <consortium name="NCBI Genome Project"/>
        </authorList>
    </citation>
    <scope>NUCLEOTIDE SEQUENCE</scope>
    <source>
        <strain evidence="4">CBS 304.34</strain>
    </source>
</reference>
<keyword evidence="2 4" id="KW-0489">Methyltransferase</keyword>
<reference evidence="4" key="3">
    <citation type="submission" date="2025-04" db="UniProtKB">
        <authorList>
            <consortium name="RefSeq"/>
        </authorList>
    </citation>
    <scope>IDENTIFICATION</scope>
    <source>
        <strain evidence="4">CBS 304.34</strain>
    </source>
</reference>
<protein>
    <submittedName>
        <fullName evidence="2 4">S-adenosyl-L-methionine-dependent methyltransferase</fullName>
    </submittedName>
</protein>
<name>A0A6A6YC59_9PEZI</name>
<dbReference type="EMBL" id="MU003707">
    <property type="protein sequence ID" value="KAF2806401.1"/>
    <property type="molecule type" value="Genomic_DNA"/>
</dbReference>
<keyword evidence="2" id="KW-0808">Transferase</keyword>
<feature type="domain" description="Methyltransferase" evidence="1">
    <location>
        <begin position="36"/>
        <end position="135"/>
    </location>
</feature>
<dbReference type="AlphaFoldDB" id="A0A6A6YC59"/>
<dbReference type="GeneID" id="54463162"/>
<dbReference type="Gene3D" id="3.40.50.150">
    <property type="entry name" value="Vaccinia Virus protein VP39"/>
    <property type="match status" value="1"/>
</dbReference>
<dbReference type="SUPFAM" id="SSF53335">
    <property type="entry name" value="S-adenosyl-L-methionine-dependent methyltransferases"/>
    <property type="match status" value="1"/>
</dbReference>
<accession>A0A6A6YC59</accession>
<evidence type="ECO:0000313" key="2">
    <source>
        <dbReference type="EMBL" id="KAF2806401.1"/>
    </source>
</evidence>
<dbReference type="OrthoDB" id="2013972at2759"/>
<proteinExistence type="predicted"/>
<dbReference type="CDD" id="cd02440">
    <property type="entry name" value="AdoMet_MTases"/>
    <property type="match status" value="1"/>
</dbReference>
<sequence length="273" mass="29678">MSRASTYTRMTGGCTTHIATAMLSTVNPTITPASYILDNACGPGTVTTEIKSRHPAARIMATDLSPAMIAEVQESVQRNGWSDVETAVLDVRALTTLADDTFTHIFANLALPVPGDAESGVKIAREMFRVLEIGGVAMASTWADRVWLTAFTRTSLRIRPDQVPQNAMAMAPEYLAGSWLLQQFEKGGFGNNVELRPVVTYSSASSLEELVGNMMLAQGMFFAGFGEEELERATLLLEEELSALRTFEKFDGGVRIGMKAWVATGWKKGDEGR</sequence>
<evidence type="ECO:0000313" key="4">
    <source>
        <dbReference type="RefSeq" id="XP_033573365.1"/>
    </source>
</evidence>
<dbReference type="GO" id="GO:0032259">
    <property type="term" value="P:methylation"/>
    <property type="evidence" value="ECO:0007669"/>
    <property type="project" value="UniProtKB-KW"/>
</dbReference>
<keyword evidence="3" id="KW-1185">Reference proteome</keyword>
<dbReference type="Pfam" id="PF13649">
    <property type="entry name" value="Methyltransf_25"/>
    <property type="match status" value="1"/>
</dbReference>
<dbReference type="InterPro" id="IPR041698">
    <property type="entry name" value="Methyltransf_25"/>
</dbReference>
<reference evidence="2 4" key="1">
    <citation type="journal article" date="2020" name="Stud. Mycol.">
        <title>101 Dothideomycetes genomes: a test case for predicting lifestyles and emergence of pathogens.</title>
        <authorList>
            <person name="Haridas S."/>
            <person name="Albert R."/>
            <person name="Binder M."/>
            <person name="Bloem J."/>
            <person name="Labutti K."/>
            <person name="Salamov A."/>
            <person name="Andreopoulos B."/>
            <person name="Baker S."/>
            <person name="Barry K."/>
            <person name="Bills G."/>
            <person name="Bluhm B."/>
            <person name="Cannon C."/>
            <person name="Castanera R."/>
            <person name="Culley D."/>
            <person name="Daum C."/>
            <person name="Ezra D."/>
            <person name="Gonzalez J."/>
            <person name="Henrissat B."/>
            <person name="Kuo A."/>
            <person name="Liang C."/>
            <person name="Lipzen A."/>
            <person name="Lutzoni F."/>
            <person name="Magnuson J."/>
            <person name="Mondo S."/>
            <person name="Nolan M."/>
            <person name="Ohm R."/>
            <person name="Pangilinan J."/>
            <person name="Park H.-J."/>
            <person name="Ramirez L."/>
            <person name="Alfaro M."/>
            <person name="Sun H."/>
            <person name="Tritt A."/>
            <person name="Yoshinaga Y."/>
            <person name="Zwiers L.-H."/>
            <person name="Turgeon B."/>
            <person name="Goodwin S."/>
            <person name="Spatafora J."/>
            <person name="Crous P."/>
            <person name="Grigoriev I."/>
        </authorList>
    </citation>
    <scope>NUCLEOTIDE SEQUENCE</scope>
    <source>
        <strain evidence="2 4">CBS 304.34</strain>
    </source>
</reference>
<dbReference type="GO" id="GO:0008168">
    <property type="term" value="F:methyltransferase activity"/>
    <property type="evidence" value="ECO:0007669"/>
    <property type="project" value="UniProtKB-KW"/>
</dbReference>
<evidence type="ECO:0000313" key="3">
    <source>
        <dbReference type="Proteomes" id="UP000504636"/>
    </source>
</evidence>
<dbReference type="InterPro" id="IPR029063">
    <property type="entry name" value="SAM-dependent_MTases_sf"/>
</dbReference>
<evidence type="ECO:0000259" key="1">
    <source>
        <dbReference type="Pfam" id="PF13649"/>
    </source>
</evidence>
<organism evidence="2">
    <name type="scientific">Mytilinidion resinicola</name>
    <dbReference type="NCBI Taxonomy" id="574789"/>
    <lineage>
        <taxon>Eukaryota</taxon>
        <taxon>Fungi</taxon>
        <taxon>Dikarya</taxon>
        <taxon>Ascomycota</taxon>
        <taxon>Pezizomycotina</taxon>
        <taxon>Dothideomycetes</taxon>
        <taxon>Pleosporomycetidae</taxon>
        <taxon>Mytilinidiales</taxon>
        <taxon>Mytilinidiaceae</taxon>
        <taxon>Mytilinidion</taxon>
    </lineage>
</organism>
<dbReference type="Proteomes" id="UP000504636">
    <property type="component" value="Unplaced"/>
</dbReference>